<comment type="caution">
    <text evidence="2">The sequence shown here is derived from an EMBL/GenBank/DDBJ whole genome shotgun (WGS) entry which is preliminary data.</text>
</comment>
<name>A0A2S7KN50_9FLAO</name>
<dbReference type="InterPro" id="IPR012336">
    <property type="entry name" value="Thioredoxin-like_fold"/>
</dbReference>
<evidence type="ECO:0000313" key="3">
    <source>
        <dbReference type="Proteomes" id="UP000239800"/>
    </source>
</evidence>
<keyword evidence="3" id="KW-1185">Reference proteome</keyword>
<dbReference type="Gene3D" id="3.40.30.10">
    <property type="entry name" value="Glutaredoxin"/>
    <property type="match status" value="1"/>
</dbReference>
<organism evidence="2 3">
    <name type="scientific">Aureitalea marina</name>
    <dbReference type="NCBI Taxonomy" id="930804"/>
    <lineage>
        <taxon>Bacteria</taxon>
        <taxon>Pseudomonadati</taxon>
        <taxon>Bacteroidota</taxon>
        <taxon>Flavobacteriia</taxon>
        <taxon>Flavobacteriales</taxon>
        <taxon>Flavobacteriaceae</taxon>
        <taxon>Aureitalea</taxon>
    </lineage>
</organism>
<dbReference type="SUPFAM" id="SSF52833">
    <property type="entry name" value="Thioredoxin-like"/>
    <property type="match status" value="1"/>
</dbReference>
<dbReference type="PROSITE" id="PS51257">
    <property type="entry name" value="PROKAR_LIPOPROTEIN"/>
    <property type="match status" value="1"/>
</dbReference>
<evidence type="ECO:0000313" key="2">
    <source>
        <dbReference type="EMBL" id="PQB04057.1"/>
    </source>
</evidence>
<dbReference type="OrthoDB" id="1146847at2"/>
<evidence type="ECO:0000259" key="1">
    <source>
        <dbReference type="Pfam" id="PF13905"/>
    </source>
</evidence>
<accession>A0A2S7KN50</accession>
<dbReference type="AlphaFoldDB" id="A0A2S7KN50"/>
<gene>
    <name evidence="2" type="ORF">BST85_03430</name>
</gene>
<dbReference type="InterPro" id="IPR036249">
    <property type="entry name" value="Thioredoxin-like_sf"/>
</dbReference>
<feature type="domain" description="Thioredoxin-like fold" evidence="1">
    <location>
        <begin position="355"/>
        <end position="444"/>
    </location>
</feature>
<dbReference type="Proteomes" id="UP000239800">
    <property type="component" value="Unassembled WGS sequence"/>
</dbReference>
<dbReference type="EMBL" id="MQUB01000001">
    <property type="protein sequence ID" value="PQB04057.1"/>
    <property type="molecule type" value="Genomic_DNA"/>
</dbReference>
<protein>
    <recommendedName>
        <fullName evidence="1">Thioredoxin-like fold domain-containing protein</fullName>
    </recommendedName>
</protein>
<dbReference type="RefSeq" id="WP_104811981.1">
    <property type="nucleotide sequence ID" value="NZ_MQUB01000001.1"/>
</dbReference>
<dbReference type="Pfam" id="PF13905">
    <property type="entry name" value="Thioredoxin_8"/>
    <property type="match status" value="1"/>
</dbReference>
<proteinExistence type="predicted"/>
<sequence length="465" mass="54570">MIRTLLGLFYIAILFSCASERCDERSSWIGGEIVNPKLDHVLLFHNDIVVDTIPLQSNNFFLYESNDLKEGLYSFQHYEYQVFYVEPGDSLMLRVNTVDFDESLTFSGRGAPKNNLMIEMFLINEKEDQLLSSQYALPPEEFQAELDSLQDIRWELLTEFKEKHQPGPRFAKLMEANVDYDFFARKELYLTANASNYQRNEQLPVPASFTAHRMVDDYDDCDVHAHYSYYRYINRLFDNLAYEQYQDQGRFNRNSFRHNFLRMQLVDSLIDHEHLKNMMLRSNIGRYLINANNEEEERNMLDLFMNSSTNEDHKLEIQRLAENAMKLTPDHIIPNVALISYDQTSVDLHEVIRRPTVFYFWNTESSNHYKSIHERVASLKSDYPKFDFVGINTGADYRKWRKIIDKMGYFPSREYLFDNVEVGQEKLMVGSINKAIIIDGSGNILEGNSNLFYRDIEAILAGISQ</sequence>
<reference evidence="2 3" key="1">
    <citation type="submission" date="2016-11" db="EMBL/GenBank/DDBJ databases">
        <title>Trade-off between light-utilization and light-protection in marine flavobacteria.</title>
        <authorList>
            <person name="Kumagai Y."/>
        </authorList>
    </citation>
    <scope>NUCLEOTIDE SEQUENCE [LARGE SCALE GENOMIC DNA]</scope>
    <source>
        <strain evidence="2 3">NBRC 107741</strain>
    </source>
</reference>